<gene>
    <name evidence="2" type="ORF">SAMN05444272_4393</name>
</gene>
<proteinExistence type="predicted"/>
<evidence type="ECO:0000313" key="3">
    <source>
        <dbReference type="Proteomes" id="UP000186002"/>
    </source>
</evidence>
<reference evidence="2 3" key="1">
    <citation type="submission" date="2016-11" db="EMBL/GenBank/DDBJ databases">
        <authorList>
            <person name="Jaros S."/>
            <person name="Januszkiewicz K."/>
            <person name="Wedrychowicz H."/>
        </authorList>
    </citation>
    <scope>NUCLEOTIDE SEQUENCE [LARGE SCALE GENOMIC DNA]</scope>
    <source>
        <strain evidence="2 3">DSM 22153</strain>
    </source>
</reference>
<dbReference type="AlphaFoldDB" id="A0A1M7PFL1"/>
<protein>
    <recommendedName>
        <fullName evidence="4">DUF1311 domain-containing protein</fullName>
    </recommendedName>
</protein>
<sequence length="206" mass="23247">MARMFLGALASLAVLGGSFLHSAHAADFSDPSWPCQQRKVERLSAGLMWPNLIPDPAAEKLQPEAQALADKLALRRISLDEAAPLIETFRKAHPDAAPDDMSRIFLAVFDRISADRSRIISGIERYSQKQIALSERIEKSRTEMSTLMAKPEPDYDAVDKIEVQIDWDERVYTDRSKSLTYICETPVLLEKRLYALSKLLQEKQSN</sequence>
<keyword evidence="3" id="KW-1185">Reference proteome</keyword>
<accession>A0A1M7PFL1</accession>
<organism evidence="2 3">
    <name type="scientific">Roseibium suaedae</name>
    <dbReference type="NCBI Taxonomy" id="735517"/>
    <lineage>
        <taxon>Bacteria</taxon>
        <taxon>Pseudomonadati</taxon>
        <taxon>Pseudomonadota</taxon>
        <taxon>Alphaproteobacteria</taxon>
        <taxon>Hyphomicrobiales</taxon>
        <taxon>Stappiaceae</taxon>
        <taxon>Roseibium</taxon>
    </lineage>
</organism>
<dbReference type="EMBL" id="FRBW01000007">
    <property type="protein sequence ID" value="SHN15793.1"/>
    <property type="molecule type" value="Genomic_DNA"/>
</dbReference>
<evidence type="ECO:0000256" key="1">
    <source>
        <dbReference type="SAM" id="SignalP"/>
    </source>
</evidence>
<feature type="signal peptide" evidence="1">
    <location>
        <begin position="1"/>
        <end position="25"/>
    </location>
</feature>
<dbReference type="STRING" id="735517.SAMN05444272_4393"/>
<evidence type="ECO:0000313" key="2">
    <source>
        <dbReference type="EMBL" id="SHN15793.1"/>
    </source>
</evidence>
<feature type="chain" id="PRO_5009928659" description="DUF1311 domain-containing protein" evidence="1">
    <location>
        <begin position="26"/>
        <end position="206"/>
    </location>
</feature>
<evidence type="ECO:0008006" key="4">
    <source>
        <dbReference type="Google" id="ProtNLM"/>
    </source>
</evidence>
<dbReference type="RefSeq" id="WP_235860672.1">
    <property type="nucleotide sequence ID" value="NZ_FRBW01000007.1"/>
</dbReference>
<name>A0A1M7PFL1_9HYPH</name>
<keyword evidence="1" id="KW-0732">Signal</keyword>
<dbReference type="Proteomes" id="UP000186002">
    <property type="component" value="Unassembled WGS sequence"/>
</dbReference>